<dbReference type="Pfam" id="PF17800">
    <property type="entry name" value="NPL"/>
    <property type="match status" value="1"/>
</dbReference>
<gene>
    <name evidence="3" type="ORF">FA13DRAFT_1717859</name>
</gene>
<evidence type="ECO:0000259" key="2">
    <source>
        <dbReference type="Pfam" id="PF17800"/>
    </source>
</evidence>
<reference evidence="3 4" key="1">
    <citation type="journal article" date="2019" name="Nat. Ecol. Evol.">
        <title>Megaphylogeny resolves global patterns of mushroom evolution.</title>
        <authorList>
            <person name="Varga T."/>
            <person name="Krizsan K."/>
            <person name="Foldi C."/>
            <person name="Dima B."/>
            <person name="Sanchez-Garcia M."/>
            <person name="Sanchez-Ramirez S."/>
            <person name="Szollosi G.J."/>
            <person name="Szarkandi J.G."/>
            <person name="Papp V."/>
            <person name="Albert L."/>
            <person name="Andreopoulos W."/>
            <person name="Angelini C."/>
            <person name="Antonin V."/>
            <person name="Barry K.W."/>
            <person name="Bougher N.L."/>
            <person name="Buchanan P."/>
            <person name="Buyck B."/>
            <person name="Bense V."/>
            <person name="Catcheside P."/>
            <person name="Chovatia M."/>
            <person name="Cooper J."/>
            <person name="Damon W."/>
            <person name="Desjardin D."/>
            <person name="Finy P."/>
            <person name="Geml J."/>
            <person name="Haridas S."/>
            <person name="Hughes K."/>
            <person name="Justo A."/>
            <person name="Karasinski D."/>
            <person name="Kautmanova I."/>
            <person name="Kiss B."/>
            <person name="Kocsube S."/>
            <person name="Kotiranta H."/>
            <person name="LaButti K.M."/>
            <person name="Lechner B.E."/>
            <person name="Liimatainen K."/>
            <person name="Lipzen A."/>
            <person name="Lukacs Z."/>
            <person name="Mihaltcheva S."/>
            <person name="Morgado L.N."/>
            <person name="Niskanen T."/>
            <person name="Noordeloos M.E."/>
            <person name="Ohm R.A."/>
            <person name="Ortiz-Santana B."/>
            <person name="Ovrebo C."/>
            <person name="Racz N."/>
            <person name="Riley R."/>
            <person name="Savchenko A."/>
            <person name="Shiryaev A."/>
            <person name="Soop K."/>
            <person name="Spirin V."/>
            <person name="Szebenyi C."/>
            <person name="Tomsovsky M."/>
            <person name="Tulloss R.E."/>
            <person name="Uehling J."/>
            <person name="Grigoriev I.V."/>
            <person name="Vagvolgyi C."/>
            <person name="Papp T."/>
            <person name="Martin F.M."/>
            <person name="Miettinen O."/>
            <person name="Hibbett D.S."/>
            <person name="Nagy L.G."/>
        </authorList>
    </citation>
    <scope>NUCLEOTIDE SEQUENCE [LARGE SCALE GENOMIC DNA]</scope>
    <source>
        <strain evidence="3 4">FP101781</strain>
    </source>
</reference>
<comment type="caution">
    <text evidence="3">The sequence shown here is derived from an EMBL/GenBank/DDBJ whole genome shotgun (WGS) entry which is preliminary data.</text>
</comment>
<accession>A0A4Y7SFE4</accession>
<dbReference type="Proteomes" id="UP000298030">
    <property type="component" value="Unassembled WGS sequence"/>
</dbReference>
<keyword evidence="4" id="KW-1185">Reference proteome</keyword>
<feature type="compositionally biased region" description="Polar residues" evidence="1">
    <location>
        <begin position="208"/>
        <end position="227"/>
    </location>
</feature>
<dbReference type="AlphaFoldDB" id="A0A4Y7SFE4"/>
<feature type="region of interest" description="Disordered" evidence="1">
    <location>
        <begin position="198"/>
        <end position="248"/>
    </location>
</feature>
<sequence length="248" mass="27406">MRFRGMGRDFPFGCFLRFLDGSVFRTELRFQDDENGLRPSGSSIGACSNDGSFHSWVVSFRILYSTRLPPRIRTRPGLSNPRGNHRTIVAMDDLWQSKIVANGSQKLVRPRSTLVVNYACVAYEQPKTAKADGRGVLEFWPEDQPSAYRRGAIASFARSVNEQSKLNLVLEANRSYCFIAKGSLNIHVSGRYINPSDEEAAWPPPASAKNTRVNHKQSNATASSSKARGNWSGEVDTGVSGGDDEGGW</sequence>
<feature type="domain" description="Nucleoplasmin-like" evidence="2">
    <location>
        <begin position="95"/>
        <end position="193"/>
    </location>
</feature>
<evidence type="ECO:0000313" key="3">
    <source>
        <dbReference type="EMBL" id="TEB20390.1"/>
    </source>
</evidence>
<proteinExistence type="predicted"/>
<evidence type="ECO:0000256" key="1">
    <source>
        <dbReference type="SAM" id="MobiDB-lite"/>
    </source>
</evidence>
<dbReference type="InterPro" id="IPR041232">
    <property type="entry name" value="NPL"/>
</dbReference>
<evidence type="ECO:0000313" key="4">
    <source>
        <dbReference type="Proteomes" id="UP000298030"/>
    </source>
</evidence>
<dbReference type="EMBL" id="QPFP01000143">
    <property type="protein sequence ID" value="TEB20390.1"/>
    <property type="molecule type" value="Genomic_DNA"/>
</dbReference>
<protein>
    <recommendedName>
        <fullName evidence="2">Nucleoplasmin-like domain-containing protein</fullName>
    </recommendedName>
</protein>
<organism evidence="3 4">
    <name type="scientific">Coprinellus micaceus</name>
    <name type="common">Glistening ink-cap mushroom</name>
    <name type="synonym">Coprinus micaceus</name>
    <dbReference type="NCBI Taxonomy" id="71717"/>
    <lineage>
        <taxon>Eukaryota</taxon>
        <taxon>Fungi</taxon>
        <taxon>Dikarya</taxon>
        <taxon>Basidiomycota</taxon>
        <taxon>Agaricomycotina</taxon>
        <taxon>Agaricomycetes</taxon>
        <taxon>Agaricomycetidae</taxon>
        <taxon>Agaricales</taxon>
        <taxon>Agaricineae</taxon>
        <taxon>Psathyrellaceae</taxon>
        <taxon>Coprinellus</taxon>
    </lineage>
</organism>
<name>A0A4Y7SFE4_COPMI</name>